<dbReference type="AlphaFoldDB" id="A0A1N7H7Q2"/>
<accession>A0A1N7H7Q2</accession>
<dbReference type="EMBL" id="FTNR01000030">
    <property type="protein sequence ID" value="SIS20889.1"/>
    <property type="molecule type" value="Genomic_DNA"/>
</dbReference>
<evidence type="ECO:0000313" key="1">
    <source>
        <dbReference type="EMBL" id="SIS20889.1"/>
    </source>
</evidence>
<organism evidence="1 2">
    <name type="scientific">Natronorubrum thiooxidans</name>
    <dbReference type="NCBI Taxonomy" id="308853"/>
    <lineage>
        <taxon>Archaea</taxon>
        <taxon>Methanobacteriati</taxon>
        <taxon>Methanobacteriota</taxon>
        <taxon>Stenosarchaea group</taxon>
        <taxon>Halobacteria</taxon>
        <taxon>Halobacteriales</taxon>
        <taxon>Natrialbaceae</taxon>
        <taxon>Natronorubrum</taxon>
    </lineage>
</organism>
<keyword evidence="2" id="KW-1185">Reference proteome</keyword>
<dbReference type="Proteomes" id="UP000185936">
    <property type="component" value="Unassembled WGS sequence"/>
</dbReference>
<gene>
    <name evidence="1" type="ORF">SAMN05421752_1307</name>
</gene>
<protein>
    <submittedName>
        <fullName evidence="1">Uncharacterized protein</fullName>
    </submittedName>
</protein>
<dbReference type="InterPro" id="IPR006311">
    <property type="entry name" value="TAT_signal"/>
</dbReference>
<dbReference type="PROSITE" id="PS51318">
    <property type="entry name" value="TAT"/>
    <property type="match status" value="1"/>
</dbReference>
<proteinExistence type="predicted"/>
<reference evidence="2" key="1">
    <citation type="submission" date="2017-01" db="EMBL/GenBank/DDBJ databases">
        <authorList>
            <person name="Varghese N."/>
            <person name="Submissions S."/>
        </authorList>
    </citation>
    <scope>NUCLEOTIDE SEQUENCE [LARGE SCALE GENOMIC DNA]</scope>
    <source>
        <strain evidence="2">type strain: HArc-</strain>
    </source>
</reference>
<name>A0A1N7H7Q2_9EURY</name>
<evidence type="ECO:0000313" key="2">
    <source>
        <dbReference type="Proteomes" id="UP000185936"/>
    </source>
</evidence>
<sequence>MNRRKFIAGAGGMGAAAIGGAALFSSSAAASSDVNISATNPETVSTEDGTLSEVTIEPDLTLSWQNFDETVSRARVLVEAAASGSDYMPVFRTTPWYDDSNDEGLSNSGVNLGTRVFGVRGAGSGNRPYADGHRFPIQVANEIGVPDYEAVANSAEESVTEDTYLEGTSVGRPTDFSEIVNHTDDGDGWKFGYYGAASHISDFYTAEDDSTDATTVNLRYTVTLHTNDEYTPLAMYNEYEGHIAKSAAPSGFDVTADSIPHNVLVQSDGHPAITVEETSFAVSVENLPADSDVSGSSNPDASA</sequence>